<dbReference type="InterPro" id="IPR045087">
    <property type="entry name" value="Cu-oxidase_fam"/>
</dbReference>
<dbReference type="Pfam" id="PF00394">
    <property type="entry name" value="Cu-oxidase"/>
    <property type="match status" value="1"/>
</dbReference>
<evidence type="ECO:0000256" key="4">
    <source>
        <dbReference type="ARBA" id="ARBA00023008"/>
    </source>
</evidence>
<evidence type="ECO:0000259" key="8">
    <source>
        <dbReference type="Pfam" id="PF07732"/>
    </source>
</evidence>
<dbReference type="OrthoDB" id="2121828at2759"/>
<dbReference type="CDD" id="cd13854">
    <property type="entry name" value="CuRO_1_MaLCC_like"/>
    <property type="match status" value="1"/>
</dbReference>
<evidence type="ECO:0000259" key="7">
    <source>
        <dbReference type="Pfam" id="PF07731"/>
    </source>
</evidence>
<dbReference type="RefSeq" id="XP_016231039.1">
    <property type="nucleotide sequence ID" value="XM_016384437.1"/>
</dbReference>
<evidence type="ECO:0000256" key="1">
    <source>
        <dbReference type="ARBA" id="ARBA00010609"/>
    </source>
</evidence>
<feature type="chain" id="PRO_5002249206" description="L-ascorbate oxidase" evidence="5">
    <location>
        <begin position="21"/>
        <end position="852"/>
    </location>
</feature>
<dbReference type="VEuPathDB" id="FungiDB:PV08_10122"/>
<dbReference type="CDD" id="cd13901">
    <property type="entry name" value="CuRO_3_MaLCC_like"/>
    <property type="match status" value="1"/>
</dbReference>
<evidence type="ECO:0008006" key="11">
    <source>
        <dbReference type="Google" id="ProtNLM"/>
    </source>
</evidence>
<evidence type="ECO:0000259" key="6">
    <source>
        <dbReference type="Pfam" id="PF00394"/>
    </source>
</evidence>
<evidence type="ECO:0000313" key="9">
    <source>
        <dbReference type="EMBL" id="KIW10823.1"/>
    </source>
</evidence>
<proteinExistence type="inferred from homology"/>
<feature type="domain" description="Plastocyanin-like" evidence="6">
    <location>
        <begin position="385"/>
        <end position="510"/>
    </location>
</feature>
<dbReference type="CDD" id="cd13880">
    <property type="entry name" value="CuRO_2_MaLCC_like"/>
    <property type="match status" value="1"/>
</dbReference>
<dbReference type="PANTHER" id="PTHR11709:SF502">
    <property type="entry name" value="MULTICOPPER OXIDASE"/>
    <property type="match status" value="1"/>
</dbReference>
<dbReference type="AlphaFoldDB" id="A0A0D2AVQ6"/>
<keyword evidence="5" id="KW-0732">Signal</keyword>
<feature type="signal peptide" evidence="5">
    <location>
        <begin position="1"/>
        <end position="20"/>
    </location>
</feature>
<dbReference type="STRING" id="91928.A0A0D2AVQ6"/>
<dbReference type="InterPro" id="IPR008972">
    <property type="entry name" value="Cupredoxin"/>
</dbReference>
<name>A0A0D2AVQ6_9EURO</name>
<sequence length="852" mass="90840">MRILGVSGFLALGLSANALAENWNDWTSPCTTSTAMTTSSSRTVDPISQSATKTFHVEKVSPATATVTKTETTTVWKATTTVYHSTIFIGPGFCATTTVTVDGSGRPFPPLNPASTQAASQTGSYAVDPVAGSPATSTFVVDPVNTDAGSQGPVTRTYTSIVETTIGTDGEVFTWTGEPPSSIATQAAPTYTNFPNGSWPEPGSPASNVSAPNGPITGGSQCNTAADRSVWCNGLSINDDTSVKDVSTGNTCSYDFTITNTTIDFDGSGPKLAFAINGQVPGPLIECNWGDLLVVTVHNQLTANSTSIHWHGLWQRGTNDQDGVPGITECGLAPGTSRTYTMQLNQYGTGWYHAHTMTQYADGIRGPMVIHGPATSNYDIDMGTVMIDDTFADTAAQQNERNSHIGPSGTQNYLLNGKNTMPDLSAGQHALWKVQSGKKHLFRLINSAAQNVWSVHFDDHTMTVIAIDYVPIVPYETEWLNIGIGQRYDVIVEMNQPKAGYFLRAVTQTGCPSSSVNTGLGAANGILLYDDVDPILPTSTYGDKTLADFASCLDEPIASLVPFVKKSAGSSSAFAASVSTLPAGNVARIAASDGGSVFRWYINSNAIHVNYSQPTLETLYENGYGVGGNGSSSNTNATTATTNGTSSSVSPSDLISNSITLTAKNTWVYFVIQNQFFAAHPMHLHGHDFSILGQGSTAWTADLASTLNFDNPPRRDTAMLIGSEGPTKASGYTVIGFETDNPGAWLMHCHIVWHVDGGLALQWIERPDDIKPYAASDEFQSECDSLTDWQRSNPLGIPSSWQSGLRKRVYLDDAAGGVVRRRSESSPRDFLASSFRRRIGDGFKLRHGHGGL</sequence>
<evidence type="ECO:0000256" key="2">
    <source>
        <dbReference type="ARBA" id="ARBA00022723"/>
    </source>
</evidence>
<evidence type="ECO:0000256" key="5">
    <source>
        <dbReference type="SAM" id="SignalP"/>
    </source>
</evidence>
<dbReference type="InterPro" id="IPR001117">
    <property type="entry name" value="Cu-oxidase_2nd"/>
</dbReference>
<dbReference type="InterPro" id="IPR033138">
    <property type="entry name" value="Cu_oxidase_CS"/>
</dbReference>
<dbReference type="Gene3D" id="2.60.40.420">
    <property type="entry name" value="Cupredoxins - blue copper proteins"/>
    <property type="match status" value="3"/>
</dbReference>
<keyword evidence="4" id="KW-0186">Copper</keyword>
<comment type="similarity">
    <text evidence="1">Belongs to the multicopper oxidase family.</text>
</comment>
<feature type="domain" description="Plastocyanin-like" evidence="8">
    <location>
        <begin position="258"/>
        <end position="373"/>
    </location>
</feature>
<accession>A0A0D2AVQ6</accession>
<gene>
    <name evidence="9" type="ORF">PV08_10122</name>
</gene>
<dbReference type="InterPro" id="IPR011706">
    <property type="entry name" value="Cu-oxidase_C"/>
</dbReference>
<evidence type="ECO:0000313" key="10">
    <source>
        <dbReference type="Proteomes" id="UP000053328"/>
    </source>
</evidence>
<dbReference type="Pfam" id="PF07732">
    <property type="entry name" value="Cu-oxidase_3"/>
    <property type="match status" value="1"/>
</dbReference>
<dbReference type="SUPFAM" id="SSF49503">
    <property type="entry name" value="Cupredoxins"/>
    <property type="match status" value="3"/>
</dbReference>
<dbReference type="InterPro" id="IPR011707">
    <property type="entry name" value="Cu-oxidase-like_N"/>
</dbReference>
<keyword evidence="3" id="KW-0560">Oxidoreductase</keyword>
<dbReference type="PROSITE" id="PS00079">
    <property type="entry name" value="MULTICOPPER_OXIDASE1"/>
    <property type="match status" value="1"/>
</dbReference>
<keyword evidence="10" id="KW-1185">Reference proteome</keyword>
<dbReference type="HOGENOM" id="CLU_006504_3_0_1"/>
<dbReference type="EMBL" id="KN847499">
    <property type="protein sequence ID" value="KIW10823.1"/>
    <property type="molecule type" value="Genomic_DNA"/>
</dbReference>
<dbReference type="PANTHER" id="PTHR11709">
    <property type="entry name" value="MULTI-COPPER OXIDASE"/>
    <property type="match status" value="1"/>
</dbReference>
<feature type="domain" description="Plastocyanin-like" evidence="7">
    <location>
        <begin position="656"/>
        <end position="768"/>
    </location>
</feature>
<dbReference type="GO" id="GO:0005507">
    <property type="term" value="F:copper ion binding"/>
    <property type="evidence" value="ECO:0007669"/>
    <property type="project" value="InterPro"/>
</dbReference>
<dbReference type="Pfam" id="PF07731">
    <property type="entry name" value="Cu-oxidase_2"/>
    <property type="match status" value="1"/>
</dbReference>
<dbReference type="GO" id="GO:0016491">
    <property type="term" value="F:oxidoreductase activity"/>
    <property type="evidence" value="ECO:0007669"/>
    <property type="project" value="UniProtKB-KW"/>
</dbReference>
<organism evidence="9 10">
    <name type="scientific">Exophiala spinifera</name>
    <dbReference type="NCBI Taxonomy" id="91928"/>
    <lineage>
        <taxon>Eukaryota</taxon>
        <taxon>Fungi</taxon>
        <taxon>Dikarya</taxon>
        <taxon>Ascomycota</taxon>
        <taxon>Pezizomycotina</taxon>
        <taxon>Eurotiomycetes</taxon>
        <taxon>Chaetothyriomycetidae</taxon>
        <taxon>Chaetothyriales</taxon>
        <taxon>Herpotrichiellaceae</taxon>
        <taxon>Exophiala</taxon>
    </lineage>
</organism>
<reference evidence="9 10" key="1">
    <citation type="submission" date="2015-01" db="EMBL/GenBank/DDBJ databases">
        <title>The Genome Sequence of Exophiala spinifera CBS89968.</title>
        <authorList>
            <consortium name="The Broad Institute Genomics Platform"/>
            <person name="Cuomo C."/>
            <person name="de Hoog S."/>
            <person name="Gorbushina A."/>
            <person name="Stielow B."/>
            <person name="Teixiera M."/>
            <person name="Abouelleil A."/>
            <person name="Chapman S.B."/>
            <person name="Priest M."/>
            <person name="Young S.K."/>
            <person name="Wortman J."/>
            <person name="Nusbaum C."/>
            <person name="Birren B."/>
        </authorList>
    </citation>
    <scope>NUCLEOTIDE SEQUENCE [LARGE SCALE GENOMIC DNA]</scope>
    <source>
        <strain evidence="9 10">CBS 89968</strain>
    </source>
</reference>
<dbReference type="PROSITE" id="PS00080">
    <property type="entry name" value="MULTICOPPER_OXIDASE2"/>
    <property type="match status" value="1"/>
</dbReference>
<dbReference type="GeneID" id="27337205"/>
<keyword evidence="2" id="KW-0479">Metal-binding</keyword>
<evidence type="ECO:0000256" key="3">
    <source>
        <dbReference type="ARBA" id="ARBA00023002"/>
    </source>
</evidence>
<dbReference type="InterPro" id="IPR002355">
    <property type="entry name" value="Cu_oxidase_Cu_BS"/>
</dbReference>
<dbReference type="Proteomes" id="UP000053328">
    <property type="component" value="Unassembled WGS sequence"/>
</dbReference>
<protein>
    <recommendedName>
        <fullName evidence="11">L-ascorbate oxidase</fullName>
    </recommendedName>
</protein>